<gene>
    <name evidence="11" type="ORF">MUK42_34556</name>
</gene>
<dbReference type="GO" id="GO:0016207">
    <property type="term" value="F:4-coumarate-CoA ligase activity"/>
    <property type="evidence" value="ECO:0007669"/>
    <property type="project" value="UniProtKB-EC"/>
</dbReference>
<dbReference type="Pfam" id="PF01370">
    <property type="entry name" value="Epimerase"/>
    <property type="match status" value="1"/>
</dbReference>
<dbReference type="SUPFAM" id="SSF56801">
    <property type="entry name" value="Acetyl-CoA synthetase-like"/>
    <property type="match status" value="1"/>
</dbReference>
<feature type="domain" description="NAD-dependent epimerase/dehydratase" evidence="10">
    <location>
        <begin position="625"/>
        <end position="861"/>
    </location>
</feature>
<dbReference type="PANTHER" id="PTHR43272">
    <property type="entry name" value="LONG-CHAIN-FATTY-ACID--COA LIGASE"/>
    <property type="match status" value="1"/>
</dbReference>
<dbReference type="Gene3D" id="3.40.50.12780">
    <property type="entry name" value="N-terminal domain of ligase-like"/>
    <property type="match status" value="1"/>
</dbReference>
<evidence type="ECO:0000256" key="3">
    <source>
        <dbReference type="ARBA" id="ARBA00022553"/>
    </source>
</evidence>
<feature type="domain" description="3-beta hydroxysteroid dehydrogenase/isomerase" evidence="9">
    <location>
        <begin position="959"/>
        <end position="1138"/>
    </location>
</feature>
<dbReference type="InterPro" id="IPR036291">
    <property type="entry name" value="NAD(P)-bd_dom_sf"/>
</dbReference>
<dbReference type="GO" id="GO:0009698">
    <property type="term" value="P:phenylpropanoid metabolic process"/>
    <property type="evidence" value="ECO:0007669"/>
    <property type="project" value="UniProtKB-ARBA"/>
</dbReference>
<dbReference type="GO" id="GO:0004467">
    <property type="term" value="F:long-chain fatty acid-CoA ligase activity"/>
    <property type="evidence" value="ECO:0007669"/>
    <property type="project" value="TreeGrafter"/>
</dbReference>
<dbReference type="Pfam" id="PF01073">
    <property type="entry name" value="3Beta_HSD"/>
    <property type="match status" value="1"/>
</dbReference>
<dbReference type="GO" id="GO:0005783">
    <property type="term" value="C:endoplasmic reticulum"/>
    <property type="evidence" value="ECO:0007669"/>
    <property type="project" value="TreeGrafter"/>
</dbReference>
<dbReference type="InterPro" id="IPR001509">
    <property type="entry name" value="Epimerase_deHydtase"/>
</dbReference>
<accession>A0A9E7KXS6</accession>
<feature type="domain" description="AMP-dependent synthetase/ligase" evidence="8">
    <location>
        <begin position="177"/>
        <end position="424"/>
    </location>
</feature>
<dbReference type="GO" id="GO:0016616">
    <property type="term" value="F:oxidoreductase activity, acting on the CH-OH group of donors, NAD or NADP as acceptor"/>
    <property type="evidence" value="ECO:0007669"/>
    <property type="project" value="InterPro"/>
</dbReference>
<dbReference type="InterPro" id="IPR042099">
    <property type="entry name" value="ANL_N_sf"/>
</dbReference>
<keyword evidence="12" id="KW-1185">Reference proteome</keyword>
<evidence type="ECO:0000313" key="11">
    <source>
        <dbReference type="EMBL" id="URE38288.1"/>
    </source>
</evidence>
<sequence length="1222" mass="134854">MDSAPQRRLRAIAGHLLASSDRDPRARLTANPTAGEFVLAQGYSVVLPEKLQTGKWNVYRSAQSPLKLVSRYPEHPDIGTLHDNFEHAVETFRDYRYLGTRIRVDGTVGEYKWMTYGEAGTSRSAIGSGLVYHGIRRLLSFLSQIPSVRLIVVVGGIDEKMPSVASRTGVEIVTYSKLQSEGHSNLQPFCPPKPEDVATICYTSGTTGTPKGAVLTHKSLIANSVGSSINIKFYPSDVYISYLPLAHIYERVNQIALVYFGVAVGFYQGDNLKLMDDMATLRPTLFSSVPRLYNRIYAGVMNAVKTSGGLRERLFNAAYNAKMQAIANGKNPSPMWDRLVFNKIREKLGGRVRMMTSGYGMTETACVISCMDEGDNLTGHVGSPNPACEIKLVDVPEMNYTSDDQPYPRGEICVRGPIVFQGYYKDEVQTRKVMDEDGWLHTGDIGLWLPGGRLKIIDSWPKKQYIAPEKIENVYAKCKFVSQCFVYGDSLNSCLVAIVSVDQDILKAWAASEGIKYEDLGHLCADRRARAAVLEDMDALGKQAQLGRFEFVKAVTLVLEPFTLENDRADVVVRLLIMFRTVPLFMPQRSGLLNRPLNSFACFSTKTANGRAGAVVTMSGGGKVVCVTGASGFIASWLVKLLLQRGYTVRASVRDPADPKKTQHLHALEGATERLHLFKANLLEEGSFDAVVEGCDGVFHTASPFYHAVTNPQAELIEPAVKGTLNVLASCMKSSVKKVVVTSSMAAVVYNSKPRTPDVVVDETWFSSPEVCEQRKQWYVLSKTLAEEAAWKFSKENDIDIVTINPAMVIGPLLQSTLNTSSAAVLNLINGSSTFPNAAFGWVNVQDVAMAHVLAFELPSASGRYCLVERVVHFSVLLKIIHELYPSFQLPDKCADDEPFVPVYQVSKEKFKSLGLDYIPLETSIKETIESLKEKNFITDPKKTQHLHALEGATERLLLFKANLLEEGSFDAVVEGCDGVFHTASPLYLAVTNPQAELIEPAVKGTLNVLASCMKSSVKKVVVTSSMAAVAYNSKPRTPDVVVDETWFSSPEVCEQRKQWYVLSKTLAEEAAWKFSKENGIDIVTINPGVVIGPLLQSTLNTSSAAFLNLINGSSTFPNATYGWVNVQDVAMAHVLAFELPSASGRYCLVERVVHFSVLLKIIHELYPSFQLPDKCADDEPFVPVYQVSKEKFKSLGLDYIPLETNIKETIESLKEKNFISF</sequence>
<evidence type="ECO:0000259" key="9">
    <source>
        <dbReference type="Pfam" id="PF01073"/>
    </source>
</evidence>
<evidence type="ECO:0000256" key="6">
    <source>
        <dbReference type="ARBA" id="ARBA00023002"/>
    </source>
</evidence>
<evidence type="ECO:0000256" key="5">
    <source>
        <dbReference type="ARBA" id="ARBA00022840"/>
    </source>
</evidence>
<dbReference type="GO" id="GO:0016020">
    <property type="term" value="C:membrane"/>
    <property type="evidence" value="ECO:0007669"/>
    <property type="project" value="TreeGrafter"/>
</dbReference>
<dbReference type="GO" id="GO:0006694">
    <property type="term" value="P:steroid biosynthetic process"/>
    <property type="evidence" value="ECO:0007669"/>
    <property type="project" value="InterPro"/>
</dbReference>
<proteinExistence type="predicted"/>
<dbReference type="PROSITE" id="PS00455">
    <property type="entry name" value="AMP_BINDING"/>
    <property type="match status" value="1"/>
</dbReference>
<dbReference type="GO" id="GO:0005524">
    <property type="term" value="F:ATP binding"/>
    <property type="evidence" value="ECO:0007669"/>
    <property type="project" value="UniProtKB-KW"/>
</dbReference>
<evidence type="ECO:0000256" key="1">
    <source>
        <dbReference type="ARBA" id="ARBA00012959"/>
    </source>
</evidence>
<protein>
    <recommendedName>
        <fullName evidence="1">4-coumarate--CoA ligase</fullName>
        <ecNumber evidence="1">6.2.1.12</ecNumber>
    </recommendedName>
</protein>
<dbReference type="EC" id="6.2.1.12" evidence="1"/>
<evidence type="ECO:0000256" key="7">
    <source>
        <dbReference type="ARBA" id="ARBA00034252"/>
    </source>
</evidence>
<dbReference type="OrthoDB" id="1700726at2759"/>
<evidence type="ECO:0000256" key="2">
    <source>
        <dbReference type="ARBA" id="ARBA00022450"/>
    </source>
</evidence>
<name>A0A9E7KXS6_9LILI</name>
<reference evidence="11" key="1">
    <citation type="submission" date="2022-05" db="EMBL/GenBank/DDBJ databases">
        <title>The Musa troglodytarum L. genome provides insights into the mechanism of non-climacteric behaviour and enrichment of carotenoids.</title>
        <authorList>
            <person name="Wang J."/>
        </authorList>
    </citation>
    <scope>NUCLEOTIDE SEQUENCE</scope>
    <source>
        <tissue evidence="11">Leaf</tissue>
    </source>
</reference>
<comment type="catalytic activity">
    <reaction evidence="7">
        <text>(E)-4-coumarate + ATP + CoA = (E)-4-coumaroyl-CoA + AMP + diphosphate</text>
        <dbReference type="Rhea" id="RHEA:19641"/>
        <dbReference type="ChEBI" id="CHEBI:12876"/>
        <dbReference type="ChEBI" id="CHEBI:30616"/>
        <dbReference type="ChEBI" id="CHEBI:33019"/>
        <dbReference type="ChEBI" id="CHEBI:57287"/>
        <dbReference type="ChEBI" id="CHEBI:85008"/>
        <dbReference type="ChEBI" id="CHEBI:456215"/>
        <dbReference type="EC" id="6.2.1.12"/>
    </reaction>
    <physiologicalReaction direction="left-to-right" evidence="7">
        <dbReference type="Rhea" id="RHEA:19642"/>
    </physiologicalReaction>
</comment>
<dbReference type="AlphaFoldDB" id="A0A9E7KXS6"/>
<dbReference type="CDD" id="cd08958">
    <property type="entry name" value="FR_SDR_e"/>
    <property type="match status" value="2"/>
</dbReference>
<dbReference type="InterPro" id="IPR000873">
    <property type="entry name" value="AMP-dep_synth/lig_dom"/>
</dbReference>
<evidence type="ECO:0000313" key="12">
    <source>
        <dbReference type="Proteomes" id="UP001055439"/>
    </source>
</evidence>
<keyword evidence="5" id="KW-0067">ATP-binding</keyword>
<dbReference type="Proteomes" id="UP001055439">
    <property type="component" value="Chromosome 8"/>
</dbReference>
<dbReference type="InterPro" id="IPR020845">
    <property type="entry name" value="AMP-binding_CS"/>
</dbReference>
<dbReference type="GO" id="GO:0106290">
    <property type="term" value="F:trans-cinnamate-CoA ligase activity"/>
    <property type="evidence" value="ECO:0007669"/>
    <property type="project" value="UniProtKB-ARBA"/>
</dbReference>
<keyword evidence="4" id="KW-0547">Nucleotide-binding</keyword>
<dbReference type="Gene3D" id="3.40.50.720">
    <property type="entry name" value="NAD(P)-binding Rossmann-like Domain"/>
    <property type="match status" value="2"/>
</dbReference>
<dbReference type="EMBL" id="CP097510">
    <property type="protein sequence ID" value="URE38288.1"/>
    <property type="molecule type" value="Genomic_DNA"/>
</dbReference>
<dbReference type="PANTHER" id="PTHR43272:SF33">
    <property type="entry name" value="AMP-BINDING DOMAIN-CONTAINING PROTEIN-RELATED"/>
    <property type="match status" value="1"/>
</dbReference>
<evidence type="ECO:0000259" key="10">
    <source>
        <dbReference type="Pfam" id="PF01370"/>
    </source>
</evidence>
<dbReference type="Pfam" id="PF00501">
    <property type="entry name" value="AMP-binding"/>
    <property type="match status" value="1"/>
</dbReference>
<keyword evidence="6" id="KW-0560">Oxidoreductase</keyword>
<dbReference type="FunFam" id="3.40.50.720:FF:000085">
    <property type="entry name" value="Dihydroflavonol reductase"/>
    <property type="match status" value="2"/>
</dbReference>
<keyword evidence="2" id="KW-0596">Phosphopantetheine</keyword>
<dbReference type="InterPro" id="IPR002225">
    <property type="entry name" value="3Beta_OHSteriod_DH/Estase"/>
</dbReference>
<evidence type="ECO:0000259" key="8">
    <source>
        <dbReference type="Pfam" id="PF00501"/>
    </source>
</evidence>
<keyword evidence="3" id="KW-0597">Phosphoprotein</keyword>
<dbReference type="SUPFAM" id="SSF51735">
    <property type="entry name" value="NAD(P)-binding Rossmann-fold domains"/>
    <property type="match status" value="2"/>
</dbReference>
<evidence type="ECO:0000256" key="4">
    <source>
        <dbReference type="ARBA" id="ARBA00022741"/>
    </source>
</evidence>
<organism evidence="11 12">
    <name type="scientific">Musa troglodytarum</name>
    <name type="common">fe'i banana</name>
    <dbReference type="NCBI Taxonomy" id="320322"/>
    <lineage>
        <taxon>Eukaryota</taxon>
        <taxon>Viridiplantae</taxon>
        <taxon>Streptophyta</taxon>
        <taxon>Embryophyta</taxon>
        <taxon>Tracheophyta</taxon>
        <taxon>Spermatophyta</taxon>
        <taxon>Magnoliopsida</taxon>
        <taxon>Liliopsida</taxon>
        <taxon>Zingiberales</taxon>
        <taxon>Musaceae</taxon>
        <taxon>Musa</taxon>
    </lineage>
</organism>